<protein>
    <submittedName>
        <fullName evidence="3">Uncharacterized protein</fullName>
    </submittedName>
</protein>
<keyword evidence="2" id="KW-0732">Signal</keyword>
<proteinExistence type="predicted"/>
<sequence>MKFNSVLSFSVAIIQAAAQGGSSSPFAIFNQTGRLPDGCVDGYQAGTDTVLFTVPYTYQQVLSIIGSYQNITWSGSPPNTVTLNGTDNTVGTARTYDIAGAHVIETITVYEKPASGPYEEIHTLAPLTIPAANVSFYGDYDGTTATPVCNGAATAFNLTIDFCATNATVAASVLHMIHLTDVQTVGVFLGGKNFSTCAAINSTSTESNGTTVTMGAPAATFTGGVGVVSASGFVVSIAVLAAMLL</sequence>
<evidence type="ECO:0000313" key="4">
    <source>
        <dbReference type="Proteomes" id="UP001166286"/>
    </source>
</evidence>
<dbReference type="Proteomes" id="UP001166286">
    <property type="component" value="Unassembled WGS sequence"/>
</dbReference>
<reference evidence="3" key="1">
    <citation type="submission" date="2023-03" db="EMBL/GenBank/DDBJ databases">
        <title>Complete genome of Cladonia borealis.</title>
        <authorList>
            <person name="Park H."/>
        </authorList>
    </citation>
    <scope>NUCLEOTIDE SEQUENCE</scope>
    <source>
        <strain evidence="3">ANT050790</strain>
    </source>
</reference>
<dbReference type="AlphaFoldDB" id="A0AA39RAX6"/>
<keyword evidence="4" id="KW-1185">Reference proteome</keyword>
<dbReference type="EMBL" id="JAFEKC020000001">
    <property type="protein sequence ID" value="KAK0517159.1"/>
    <property type="molecule type" value="Genomic_DNA"/>
</dbReference>
<keyword evidence="1" id="KW-1133">Transmembrane helix</keyword>
<name>A0AA39RAX6_9LECA</name>
<accession>A0AA39RAX6</accession>
<evidence type="ECO:0000313" key="3">
    <source>
        <dbReference type="EMBL" id="KAK0517159.1"/>
    </source>
</evidence>
<organism evidence="3 4">
    <name type="scientific">Cladonia borealis</name>
    <dbReference type="NCBI Taxonomy" id="184061"/>
    <lineage>
        <taxon>Eukaryota</taxon>
        <taxon>Fungi</taxon>
        <taxon>Dikarya</taxon>
        <taxon>Ascomycota</taxon>
        <taxon>Pezizomycotina</taxon>
        <taxon>Lecanoromycetes</taxon>
        <taxon>OSLEUM clade</taxon>
        <taxon>Lecanoromycetidae</taxon>
        <taxon>Lecanorales</taxon>
        <taxon>Lecanorineae</taxon>
        <taxon>Cladoniaceae</taxon>
        <taxon>Cladonia</taxon>
    </lineage>
</organism>
<comment type="caution">
    <text evidence="3">The sequence shown here is derived from an EMBL/GenBank/DDBJ whole genome shotgun (WGS) entry which is preliminary data.</text>
</comment>
<keyword evidence="1" id="KW-0812">Transmembrane</keyword>
<feature type="transmembrane region" description="Helical" evidence="1">
    <location>
        <begin position="221"/>
        <end position="244"/>
    </location>
</feature>
<keyword evidence="1" id="KW-0472">Membrane</keyword>
<evidence type="ECO:0000256" key="2">
    <source>
        <dbReference type="SAM" id="SignalP"/>
    </source>
</evidence>
<evidence type="ECO:0000256" key="1">
    <source>
        <dbReference type="SAM" id="Phobius"/>
    </source>
</evidence>
<feature type="chain" id="PRO_5041416614" evidence="2">
    <location>
        <begin position="24"/>
        <end position="245"/>
    </location>
</feature>
<feature type="signal peptide" evidence="2">
    <location>
        <begin position="1"/>
        <end position="23"/>
    </location>
</feature>
<gene>
    <name evidence="3" type="ORF">JMJ35_000314</name>
</gene>